<feature type="region of interest" description="Disordered" evidence="1">
    <location>
        <begin position="1"/>
        <end position="22"/>
    </location>
</feature>
<reference evidence="3 4" key="1">
    <citation type="submission" date="2018-03" db="EMBL/GenBank/DDBJ databases">
        <title>Genomic Encyclopedia of Archaeal and Bacterial Type Strains, Phase II (KMG-II): from individual species to whole genera.</title>
        <authorList>
            <person name="Goeker M."/>
        </authorList>
    </citation>
    <scope>NUCLEOTIDE SEQUENCE [LARGE SCALE GENOMIC DNA]</scope>
    <source>
        <strain evidence="3 4">DSM 43146</strain>
    </source>
</reference>
<name>A0A2T0KFV0_9ACTN</name>
<accession>A0A2T0KFV0</accession>
<gene>
    <name evidence="3" type="ORF">CLV67_105225</name>
</gene>
<keyword evidence="2" id="KW-0472">Membrane</keyword>
<evidence type="ECO:0000313" key="4">
    <source>
        <dbReference type="Proteomes" id="UP000239415"/>
    </source>
</evidence>
<evidence type="ECO:0000313" key="3">
    <source>
        <dbReference type="EMBL" id="PRX22048.1"/>
    </source>
</evidence>
<evidence type="ECO:0000256" key="2">
    <source>
        <dbReference type="SAM" id="Phobius"/>
    </source>
</evidence>
<dbReference type="EMBL" id="PVMZ01000005">
    <property type="protein sequence ID" value="PRX22048.1"/>
    <property type="molecule type" value="Genomic_DNA"/>
</dbReference>
<proteinExistence type="predicted"/>
<dbReference type="OrthoDB" id="3261230at2"/>
<evidence type="ECO:0000256" key="1">
    <source>
        <dbReference type="SAM" id="MobiDB-lite"/>
    </source>
</evidence>
<dbReference type="RefSeq" id="WP_106318648.1">
    <property type="nucleotide sequence ID" value="NZ_BOMO01000034.1"/>
</dbReference>
<keyword evidence="2" id="KW-0812">Transmembrane</keyword>
<dbReference type="AlphaFoldDB" id="A0A2T0KFV0"/>
<keyword evidence="2" id="KW-1133">Transmembrane helix</keyword>
<sequence length="144" mass="14998">MSYQSGPAHQPTEGTTPPPPASRRTAVIIGVVIGVVVAVAAAAGAYGYLANGDQLAAAKTTCARDDAAARVTDGGDTLVVHGRPGAGYDMMVCVLQELNATEAVRRHLDETRSRDGRQTDEWPGFKAVWTYSGNDGLSLTIQAA</sequence>
<protein>
    <submittedName>
        <fullName evidence="3">Uncharacterized protein</fullName>
    </submittedName>
</protein>
<dbReference type="Proteomes" id="UP000239415">
    <property type="component" value="Unassembled WGS sequence"/>
</dbReference>
<feature type="transmembrane region" description="Helical" evidence="2">
    <location>
        <begin position="26"/>
        <end position="49"/>
    </location>
</feature>
<comment type="caution">
    <text evidence="3">The sequence shown here is derived from an EMBL/GenBank/DDBJ whole genome shotgun (WGS) entry which is preliminary data.</text>
</comment>
<keyword evidence="4" id="KW-1185">Reference proteome</keyword>
<organism evidence="3 4">
    <name type="scientific">Actinoplanes italicus</name>
    <dbReference type="NCBI Taxonomy" id="113567"/>
    <lineage>
        <taxon>Bacteria</taxon>
        <taxon>Bacillati</taxon>
        <taxon>Actinomycetota</taxon>
        <taxon>Actinomycetes</taxon>
        <taxon>Micromonosporales</taxon>
        <taxon>Micromonosporaceae</taxon>
        <taxon>Actinoplanes</taxon>
    </lineage>
</organism>